<gene>
    <name evidence="1" type="ORF">MTIM_38840</name>
</gene>
<organism evidence="1 2">
    <name type="scientific">Mycobacterium timonense</name>
    <dbReference type="NCBI Taxonomy" id="701043"/>
    <lineage>
        <taxon>Bacteria</taxon>
        <taxon>Bacillati</taxon>
        <taxon>Actinomycetota</taxon>
        <taxon>Actinomycetes</taxon>
        <taxon>Mycobacteriales</taxon>
        <taxon>Mycobacteriaceae</taxon>
        <taxon>Mycobacterium</taxon>
        <taxon>Mycobacterium avium complex (MAC)</taxon>
    </lineage>
</organism>
<keyword evidence="2" id="KW-1185">Reference proteome</keyword>
<name>A0A7I9ZB07_9MYCO</name>
<dbReference type="RefSeq" id="WP_163712923.1">
    <property type="nucleotide sequence ID" value="NZ_BLLA01000001.1"/>
</dbReference>
<dbReference type="Proteomes" id="UP000465301">
    <property type="component" value="Unassembled WGS sequence"/>
</dbReference>
<dbReference type="InterPro" id="IPR011990">
    <property type="entry name" value="TPR-like_helical_dom_sf"/>
</dbReference>
<evidence type="ECO:0000313" key="1">
    <source>
        <dbReference type="EMBL" id="GFG98005.1"/>
    </source>
</evidence>
<dbReference type="Pfam" id="PF13374">
    <property type="entry name" value="TPR_10"/>
    <property type="match status" value="1"/>
</dbReference>
<dbReference type="PANTHER" id="PTHR46082:SF11">
    <property type="entry name" value="AAA+ ATPASE DOMAIN-CONTAINING PROTEIN-RELATED"/>
    <property type="match status" value="1"/>
</dbReference>
<comment type="caution">
    <text evidence="1">The sequence shown here is derived from an EMBL/GenBank/DDBJ whole genome shotgun (WGS) entry which is preliminary data.</text>
</comment>
<dbReference type="InterPro" id="IPR053137">
    <property type="entry name" value="NLR-like"/>
</dbReference>
<dbReference type="Gene3D" id="1.25.40.10">
    <property type="entry name" value="Tetratricopeptide repeat domain"/>
    <property type="match status" value="3"/>
</dbReference>
<sequence length="463" mass="51077">MSDGPDQPADAVDPVARADTEWRSALTTFGPRDESTLTALLALASARWTAGDSLGAVHDAGQVLAVRRETLGDEHPYTLGVAGLVAIWRYHRGDEGSVDELRELVPVLTRVLGAEHADTLWVTHALATAEDAGGDPAARLVRWVQLCGAETRVFGPRNELTLAAAFGVAQARHDLGDPFGASTDALVVVGYRRRLLGEHHPHTLAAQLSRLTWLGEAEGINDHTLNEFDELIVALQNALGHDHEHTLIARYNRAIWTPETADEIERISEWEVLTEDFVRALGAQHPMALDAAQRLAAARAEWEDSVNETRDIAFDLFVDAESEDRDVDVMPGRDWMNPGNLDEDALAKVADDADEQRSERVDLMKHTVEVKKALARSARARGNDDIETLQWRYYLAWWLWNGHEFAPAAARTRKLIDDSVRVLGADHPLTGATRTLDDNIANRVWGGLSPFWDGSAQVSEMES</sequence>
<reference evidence="1 2" key="1">
    <citation type="journal article" date="2019" name="Emerg. Microbes Infect.">
        <title>Comprehensive subspecies identification of 175 nontuberculous mycobacteria species based on 7547 genomic profiles.</title>
        <authorList>
            <person name="Matsumoto Y."/>
            <person name="Kinjo T."/>
            <person name="Motooka D."/>
            <person name="Nabeya D."/>
            <person name="Jung N."/>
            <person name="Uechi K."/>
            <person name="Horii T."/>
            <person name="Iida T."/>
            <person name="Fujita J."/>
            <person name="Nakamura S."/>
        </authorList>
    </citation>
    <scope>NUCLEOTIDE SEQUENCE [LARGE SCALE GENOMIC DNA]</scope>
    <source>
        <strain evidence="1 2">JCM 30726</strain>
    </source>
</reference>
<accession>A0A7I9ZB07</accession>
<dbReference type="PANTHER" id="PTHR46082">
    <property type="entry name" value="ATP/GTP-BINDING PROTEIN-RELATED"/>
    <property type="match status" value="1"/>
</dbReference>
<evidence type="ECO:0000313" key="2">
    <source>
        <dbReference type="Proteomes" id="UP000465301"/>
    </source>
</evidence>
<protein>
    <recommendedName>
        <fullName evidence="3">Tetratricopeptide repeat protein</fullName>
    </recommendedName>
</protein>
<evidence type="ECO:0008006" key="3">
    <source>
        <dbReference type="Google" id="ProtNLM"/>
    </source>
</evidence>
<dbReference type="AlphaFoldDB" id="A0A7I9ZB07"/>
<proteinExistence type="predicted"/>
<dbReference type="EMBL" id="BLLA01000001">
    <property type="protein sequence ID" value="GFG98005.1"/>
    <property type="molecule type" value="Genomic_DNA"/>
</dbReference>